<feature type="region of interest" description="Disordered" evidence="1">
    <location>
        <begin position="59"/>
        <end position="131"/>
    </location>
</feature>
<evidence type="ECO:0000313" key="3">
    <source>
        <dbReference type="Proteomes" id="UP001596096"/>
    </source>
</evidence>
<comment type="caution">
    <text evidence="2">The sequence shown here is derived from an EMBL/GenBank/DDBJ whole genome shotgun (WGS) entry which is preliminary data.</text>
</comment>
<proteinExistence type="predicted"/>
<sequence>MMYRPPPDYPRASSSPTIILLVAGLTGVLGFLIGFLTGLGSGELAAAPAPRVTVTVEGQLDPDTQPTDPVPSDPVPSDPAASDPAASDPAASDPAASPPAADPSASAPVTSDPSAGPPGDPVTSNPGDPLASMRTLVVGVDIQPGTYRTTGPAGGGGQCYWARMNSTTGDIGDVIDAGMPSGPATVTIAATDKSFQTAGCAEWTRA</sequence>
<reference evidence="3" key="1">
    <citation type="journal article" date="2019" name="Int. J. Syst. Evol. Microbiol.">
        <title>The Global Catalogue of Microorganisms (GCM) 10K type strain sequencing project: providing services to taxonomists for standard genome sequencing and annotation.</title>
        <authorList>
            <consortium name="The Broad Institute Genomics Platform"/>
            <consortium name="The Broad Institute Genome Sequencing Center for Infectious Disease"/>
            <person name="Wu L."/>
            <person name="Ma J."/>
        </authorList>
    </citation>
    <scope>NUCLEOTIDE SEQUENCE [LARGE SCALE GENOMIC DNA]</scope>
    <source>
        <strain evidence="3">CGMCC 4.7106</strain>
    </source>
</reference>
<dbReference type="Proteomes" id="UP001596096">
    <property type="component" value="Unassembled WGS sequence"/>
</dbReference>
<feature type="compositionally biased region" description="Low complexity" evidence="1">
    <location>
        <begin position="78"/>
        <end position="95"/>
    </location>
</feature>
<evidence type="ECO:0000313" key="2">
    <source>
        <dbReference type="EMBL" id="MFC5817603.1"/>
    </source>
</evidence>
<feature type="compositionally biased region" description="Low complexity" evidence="1">
    <location>
        <begin position="102"/>
        <end position="114"/>
    </location>
</feature>
<keyword evidence="3" id="KW-1185">Reference proteome</keyword>
<protein>
    <submittedName>
        <fullName evidence="2">Uncharacterized protein</fullName>
    </submittedName>
</protein>
<gene>
    <name evidence="2" type="ORF">ACFPUY_21105</name>
</gene>
<feature type="compositionally biased region" description="Pro residues" evidence="1">
    <location>
        <begin position="68"/>
        <end position="77"/>
    </location>
</feature>
<evidence type="ECO:0000256" key="1">
    <source>
        <dbReference type="SAM" id="MobiDB-lite"/>
    </source>
</evidence>
<name>A0ABW1BWE5_9ACTN</name>
<accession>A0ABW1BWE5</accession>
<dbReference type="RefSeq" id="WP_219550960.1">
    <property type="nucleotide sequence ID" value="NZ_JAHKRN010000065.1"/>
</dbReference>
<organism evidence="2 3">
    <name type="scientific">Nonomuraea harbinensis</name>
    <dbReference type="NCBI Taxonomy" id="1286938"/>
    <lineage>
        <taxon>Bacteria</taxon>
        <taxon>Bacillati</taxon>
        <taxon>Actinomycetota</taxon>
        <taxon>Actinomycetes</taxon>
        <taxon>Streptosporangiales</taxon>
        <taxon>Streptosporangiaceae</taxon>
        <taxon>Nonomuraea</taxon>
    </lineage>
</organism>
<dbReference type="EMBL" id="JBHSNW010000010">
    <property type="protein sequence ID" value="MFC5817603.1"/>
    <property type="molecule type" value="Genomic_DNA"/>
</dbReference>